<dbReference type="EMBL" id="CP051774">
    <property type="protein sequence ID" value="QJE97643.1"/>
    <property type="molecule type" value="Genomic_DNA"/>
</dbReference>
<dbReference type="KEGG" id="luo:HHL09_18285"/>
<organism evidence="3 4">
    <name type="scientific">Luteolibacter luteus</name>
    <dbReference type="NCBI Taxonomy" id="2728835"/>
    <lineage>
        <taxon>Bacteria</taxon>
        <taxon>Pseudomonadati</taxon>
        <taxon>Verrucomicrobiota</taxon>
        <taxon>Verrucomicrobiia</taxon>
        <taxon>Verrucomicrobiales</taxon>
        <taxon>Verrucomicrobiaceae</taxon>
        <taxon>Luteolibacter</taxon>
    </lineage>
</organism>
<feature type="region of interest" description="Disordered" evidence="1">
    <location>
        <begin position="1"/>
        <end position="46"/>
    </location>
</feature>
<feature type="transmembrane region" description="Helical" evidence="2">
    <location>
        <begin position="50"/>
        <end position="71"/>
    </location>
</feature>
<evidence type="ECO:0000313" key="3">
    <source>
        <dbReference type="EMBL" id="QJE97643.1"/>
    </source>
</evidence>
<feature type="compositionally biased region" description="Acidic residues" evidence="1">
    <location>
        <begin position="26"/>
        <end position="35"/>
    </location>
</feature>
<protein>
    <submittedName>
        <fullName evidence="3">Uncharacterized protein</fullName>
    </submittedName>
</protein>
<sequence>MLRLPAAGEDPGPLIAYPSPLQSDEHVEDLEEEDHDHDAELTEEKEGSTLGLISMLAVPGALLLGLFAWMLMPKEQKPQSMGLPVAESGMGKEIPTAEKKPEAPAAPTATDAVQMEAAAKGFMKAATVEEALKWVYRAEELRPKIEAWYAAQPYEAPGFEGIADRDGATILASGKSTVMGLNVRTHDFETRQIAMVKTPAGYRVDWESWVAWSEMSWKDFKKEKPSEAKLFRVVSNPAIYYNFEFKDESKWISFNLQSVNGDDSLYGYAPVGSDLTARLRALDGVVRRKVMLKLRFPENPSSDNQVLIEEIVGEGWFDLQPEKR</sequence>
<name>A0A858RNX9_9BACT</name>
<keyword evidence="2" id="KW-0472">Membrane</keyword>
<accession>A0A858RNX9</accession>
<keyword evidence="2" id="KW-0812">Transmembrane</keyword>
<reference evidence="3 4" key="1">
    <citation type="submission" date="2020-04" db="EMBL/GenBank/DDBJ databases">
        <title>Luteolibacter sp. G-1-1-1 isolated from soil.</title>
        <authorList>
            <person name="Dahal R.H."/>
        </authorList>
    </citation>
    <scope>NUCLEOTIDE SEQUENCE [LARGE SCALE GENOMIC DNA]</scope>
    <source>
        <strain evidence="3 4">G-1-1-1</strain>
    </source>
</reference>
<evidence type="ECO:0000256" key="2">
    <source>
        <dbReference type="SAM" id="Phobius"/>
    </source>
</evidence>
<gene>
    <name evidence="3" type="ORF">HHL09_18285</name>
</gene>
<evidence type="ECO:0000313" key="4">
    <source>
        <dbReference type="Proteomes" id="UP000501812"/>
    </source>
</evidence>
<dbReference type="Proteomes" id="UP000501812">
    <property type="component" value="Chromosome"/>
</dbReference>
<feature type="compositionally biased region" description="Basic and acidic residues" evidence="1">
    <location>
        <begin position="36"/>
        <end position="46"/>
    </location>
</feature>
<keyword evidence="4" id="KW-1185">Reference proteome</keyword>
<keyword evidence="2" id="KW-1133">Transmembrane helix</keyword>
<dbReference type="AlphaFoldDB" id="A0A858RNX9"/>
<dbReference type="RefSeq" id="WP_169456069.1">
    <property type="nucleotide sequence ID" value="NZ_CP051774.1"/>
</dbReference>
<evidence type="ECO:0000256" key="1">
    <source>
        <dbReference type="SAM" id="MobiDB-lite"/>
    </source>
</evidence>
<proteinExistence type="predicted"/>